<dbReference type="InterPro" id="IPR036397">
    <property type="entry name" value="RNaseH_sf"/>
</dbReference>
<dbReference type="AlphaFoldDB" id="A0A9C5Z0C7"/>
<dbReference type="PANTHER" id="PTHR46585">
    <property type="entry name" value="INTEGRASE CORE DOMAIN CONTAINING PROTEIN"/>
    <property type="match status" value="1"/>
</dbReference>
<dbReference type="PROSITE" id="PS50994">
    <property type="entry name" value="INTEGRASE"/>
    <property type="match status" value="1"/>
</dbReference>
<dbReference type="Pfam" id="PF00665">
    <property type="entry name" value="rve"/>
    <property type="match status" value="1"/>
</dbReference>
<dbReference type="InterPro" id="IPR001584">
    <property type="entry name" value="Integrase_cat-core"/>
</dbReference>
<dbReference type="GO" id="GO:0015074">
    <property type="term" value="P:DNA integration"/>
    <property type="evidence" value="ECO:0007669"/>
    <property type="project" value="InterPro"/>
</dbReference>
<evidence type="ECO:0000259" key="1">
    <source>
        <dbReference type="PROSITE" id="PS50994"/>
    </source>
</evidence>
<dbReference type="KEGG" id="gfs:119638665"/>
<feature type="domain" description="Integrase catalytic" evidence="1">
    <location>
        <begin position="1"/>
        <end position="160"/>
    </location>
</feature>
<dbReference type="SUPFAM" id="SSF53098">
    <property type="entry name" value="Ribonuclease H-like"/>
    <property type="match status" value="1"/>
</dbReference>
<dbReference type="Proteomes" id="UP000092443">
    <property type="component" value="Unplaced"/>
</dbReference>
<evidence type="ECO:0000313" key="2">
    <source>
        <dbReference type="Proteomes" id="UP000092443"/>
    </source>
</evidence>
<dbReference type="Gene3D" id="3.30.420.10">
    <property type="entry name" value="Ribonuclease H-like superfamily/Ribonuclease H"/>
    <property type="match status" value="1"/>
</dbReference>
<dbReference type="PANTHER" id="PTHR46585:SF1">
    <property type="entry name" value="CHROMO DOMAIN-CONTAINING PROTEIN"/>
    <property type="match status" value="1"/>
</dbReference>
<dbReference type="InterPro" id="IPR049512">
    <property type="entry name" value="DJR-like_dom"/>
</dbReference>
<dbReference type="RefSeq" id="XP_037891516.1">
    <property type="nucleotide sequence ID" value="XM_038035588.1"/>
</dbReference>
<organism evidence="2 3">
    <name type="scientific">Glossina fuscipes</name>
    <dbReference type="NCBI Taxonomy" id="7396"/>
    <lineage>
        <taxon>Eukaryota</taxon>
        <taxon>Metazoa</taxon>
        <taxon>Ecdysozoa</taxon>
        <taxon>Arthropoda</taxon>
        <taxon>Hexapoda</taxon>
        <taxon>Insecta</taxon>
        <taxon>Pterygota</taxon>
        <taxon>Neoptera</taxon>
        <taxon>Endopterygota</taxon>
        <taxon>Diptera</taxon>
        <taxon>Brachycera</taxon>
        <taxon>Muscomorpha</taxon>
        <taxon>Hippoboscoidea</taxon>
        <taxon>Glossinidae</taxon>
        <taxon>Glossina</taxon>
    </lineage>
</organism>
<gene>
    <name evidence="3" type="primary">LOC119638665</name>
</gene>
<dbReference type="GO" id="GO:0003676">
    <property type="term" value="F:nucleic acid binding"/>
    <property type="evidence" value="ECO:0007669"/>
    <property type="project" value="InterPro"/>
</dbReference>
<dbReference type="Pfam" id="PF21738">
    <property type="entry name" value="DJR-like_dom"/>
    <property type="match status" value="1"/>
</dbReference>
<keyword evidence="2" id="KW-1185">Reference proteome</keyword>
<dbReference type="GeneID" id="119638665"/>
<proteinExistence type="predicted"/>
<name>A0A9C5Z0C7_9MUSC</name>
<evidence type="ECO:0000313" key="3">
    <source>
        <dbReference type="RefSeq" id="XP_037891516.1"/>
    </source>
</evidence>
<sequence length="483" mass="57613">MKGIDDLWQTDLVEMISYAVQKNGYRYILTVIDTFSKKAWVMAVKNKNAQYVMNAMKGIFEKNHRKPKNLQTDNGKEFFNNQFHQLMQNNHINHYSTYSVLKASIVERFNRILKGMMWKEFIFQGTYKWIHIYKDLFDKYDNTFHRTMKMTPKQVNSSNEKSLLDTVYSNLKIFKRPKFKTNDYVRISKYKHQFEKGYTPNWTTEIFRVKTIRNTNRNTYLLEDYQGREVKGGFYEYELMKTKFPQTYLVEKVVKRRGNMVYVKWFDNSFTKKEYDSYTSYLQSFKNNDEIRIPIQNQDFYALPSESFLYIEGTASKEDGTISNSIKLLNNCMAHLFDEIRYELNGIEIDRTRHLGITTEINNFPSLNKRESENLLNAVWSPFNNDELTIVSDYFNFCIPLNMLLRFTEDFNKTIDNSEHELILLRSKDNKQAITTTLANEQIKLSILNTTWKMLHVQLADAYKLEVFKKINSRQPLNICFRT</sequence>
<reference evidence="3" key="1">
    <citation type="submission" date="2025-08" db="UniProtKB">
        <authorList>
            <consortium name="RefSeq"/>
        </authorList>
    </citation>
    <scope>IDENTIFICATION</scope>
    <source>
        <tissue evidence="3">Whole body pupa</tissue>
    </source>
</reference>
<protein>
    <submittedName>
        <fullName evidence="3">Uncharacterized protein LOC119638665</fullName>
    </submittedName>
</protein>
<accession>A0A9C5Z0C7</accession>
<dbReference type="InterPro" id="IPR012337">
    <property type="entry name" value="RNaseH-like_sf"/>
</dbReference>